<dbReference type="InterPro" id="IPR044638">
    <property type="entry name" value="ALDH7A1-like"/>
</dbReference>
<evidence type="ECO:0000256" key="6">
    <source>
        <dbReference type="RuleBase" id="RU003345"/>
    </source>
</evidence>
<accession>A0ABS9J043</accession>
<dbReference type="CDD" id="cd07130">
    <property type="entry name" value="ALDH_F7_AASADH"/>
    <property type="match status" value="1"/>
</dbReference>
<evidence type="ECO:0000256" key="2">
    <source>
        <dbReference type="ARBA" id="ARBA00023002"/>
    </source>
</evidence>
<dbReference type="Gene3D" id="3.40.309.10">
    <property type="entry name" value="Aldehyde Dehydrogenase, Chain A, domain 2"/>
    <property type="match status" value="1"/>
</dbReference>
<dbReference type="Pfam" id="PF00171">
    <property type="entry name" value="Aldedh"/>
    <property type="match status" value="1"/>
</dbReference>
<dbReference type="Gene3D" id="3.40.605.10">
    <property type="entry name" value="Aldehyde Dehydrogenase, Chain A, domain 1"/>
    <property type="match status" value="1"/>
</dbReference>
<dbReference type="PANTHER" id="PTHR43521:SF1">
    <property type="entry name" value="ALPHA-AMINOADIPIC SEMIALDEHYDE DEHYDROGENASE"/>
    <property type="match status" value="1"/>
</dbReference>
<protein>
    <recommendedName>
        <fullName evidence="4">aldehyde dehydrogenase (NAD(+))</fullName>
        <ecNumber evidence="4">1.2.1.3</ecNumber>
    </recommendedName>
</protein>
<gene>
    <name evidence="8" type="ORF">JM658_03055</name>
</gene>
<keyword evidence="2 6" id="KW-0560">Oxidoreductase</keyword>
<comment type="subunit">
    <text evidence="1">Homotetramer.</text>
</comment>
<dbReference type="Proteomes" id="UP000829517">
    <property type="component" value="Unassembled WGS sequence"/>
</dbReference>
<name>A0ABS9J043_9FLAO</name>
<evidence type="ECO:0000259" key="7">
    <source>
        <dbReference type="Pfam" id="PF00171"/>
    </source>
</evidence>
<evidence type="ECO:0000313" key="9">
    <source>
        <dbReference type="Proteomes" id="UP000829517"/>
    </source>
</evidence>
<proteinExistence type="inferred from homology"/>
<evidence type="ECO:0000256" key="5">
    <source>
        <dbReference type="PROSITE-ProRule" id="PRU10007"/>
    </source>
</evidence>
<dbReference type="InterPro" id="IPR016162">
    <property type="entry name" value="Ald_DH_N"/>
</dbReference>
<dbReference type="PANTHER" id="PTHR43521">
    <property type="entry name" value="ALPHA-AMINOADIPIC SEMIALDEHYDE DEHYDROGENASE"/>
    <property type="match status" value="1"/>
</dbReference>
<dbReference type="SUPFAM" id="SSF53720">
    <property type="entry name" value="ALDH-like"/>
    <property type="match status" value="1"/>
</dbReference>
<feature type="active site" evidence="5">
    <location>
        <position position="269"/>
    </location>
</feature>
<evidence type="ECO:0000256" key="4">
    <source>
        <dbReference type="ARBA" id="ARBA00024226"/>
    </source>
</evidence>
<evidence type="ECO:0000313" key="8">
    <source>
        <dbReference type="EMBL" id="MCF8713794.1"/>
    </source>
</evidence>
<evidence type="ECO:0000256" key="3">
    <source>
        <dbReference type="ARBA" id="ARBA00023027"/>
    </source>
</evidence>
<dbReference type="RefSeq" id="WP_236957753.1">
    <property type="nucleotide sequence ID" value="NZ_JAETXX010000001.1"/>
</dbReference>
<dbReference type="PROSITE" id="PS00687">
    <property type="entry name" value="ALDEHYDE_DEHYDR_GLU"/>
    <property type="match status" value="1"/>
</dbReference>
<sequence>MTNNIKESKISEALKELGVESNSLGTSTGNEWFASGEELISTSPVDGAVIGKVKQTTAEDYEKVIKTAEGAFKEWRKVTAPQRGEIVRQFGLELRTHKNALGKLVSYEMGKSYQEGLGEVQEMIDICDFAVGLSRQLHGLTMHSERPGHRMYEQYHPLGIVGIISAFNFPVAVWAWNTALAWVCGDVCVWKPSEKTPLTSVACQKLIGNVIKANNLPEGISCLITGDYKVGELLTNDKRIPLVSATGSIRMGKIVAQAVAARLGKSLLELGGNNAIIVTPDADVKMTVIGAVFGAVGTCGQRCTSTRRLIVHEDMYDKVKNALVEAYKQLRIGDPLDENNHVGPLIDKDAVNNYLTALDEVKKEGGTILVEGGVLEGKGYESGCYVKPAIAEAKNDYKIVQHETFAPILYLMKYKGSIEDAIELQNGVVQGLSSAVMTNNLREAEHFLSYQGSDCGIANVNIGTSGAEIGGAFGGEKETGGGRESGSDAWKVYMRRQTNTINYTTELPLAQGIKFDL</sequence>
<comment type="caution">
    <text evidence="8">The sequence shown here is derived from an EMBL/GenBank/DDBJ whole genome shotgun (WGS) entry which is preliminary data.</text>
</comment>
<reference evidence="8 9" key="1">
    <citation type="submission" date="2021-01" db="EMBL/GenBank/DDBJ databases">
        <title>Genome sequencing of Joostella atrarenae M1-2 (= KCTC 23194).</title>
        <authorList>
            <person name="Zakaria M.R."/>
            <person name="Lam M.Q."/>
            <person name="Chong C.S."/>
        </authorList>
    </citation>
    <scope>NUCLEOTIDE SEQUENCE [LARGE SCALE GENOMIC DNA]</scope>
    <source>
        <strain evidence="8 9">M1-2</strain>
    </source>
</reference>
<keyword evidence="9" id="KW-1185">Reference proteome</keyword>
<dbReference type="InterPro" id="IPR016161">
    <property type="entry name" value="Ald_DH/histidinol_DH"/>
</dbReference>
<dbReference type="InterPro" id="IPR029510">
    <property type="entry name" value="Ald_DH_CS_GLU"/>
</dbReference>
<keyword evidence="3" id="KW-0520">NAD</keyword>
<dbReference type="InterPro" id="IPR015590">
    <property type="entry name" value="Aldehyde_DH_dom"/>
</dbReference>
<organism evidence="8 9">
    <name type="scientific">Joostella atrarenae</name>
    <dbReference type="NCBI Taxonomy" id="679257"/>
    <lineage>
        <taxon>Bacteria</taxon>
        <taxon>Pseudomonadati</taxon>
        <taxon>Bacteroidota</taxon>
        <taxon>Flavobacteriia</taxon>
        <taxon>Flavobacteriales</taxon>
        <taxon>Flavobacteriaceae</taxon>
        <taxon>Joostella</taxon>
    </lineage>
</organism>
<dbReference type="EMBL" id="JAETXX010000001">
    <property type="protein sequence ID" value="MCF8713794.1"/>
    <property type="molecule type" value="Genomic_DNA"/>
</dbReference>
<evidence type="ECO:0000256" key="1">
    <source>
        <dbReference type="ARBA" id="ARBA00011881"/>
    </source>
</evidence>
<dbReference type="InterPro" id="IPR016163">
    <property type="entry name" value="Ald_DH_C"/>
</dbReference>
<comment type="similarity">
    <text evidence="6">Belongs to the aldehyde dehydrogenase family.</text>
</comment>
<feature type="domain" description="Aldehyde dehydrogenase" evidence="7">
    <location>
        <begin position="37"/>
        <end position="498"/>
    </location>
</feature>
<dbReference type="EC" id="1.2.1.3" evidence="4"/>